<feature type="signal peptide" evidence="1">
    <location>
        <begin position="1"/>
        <end position="28"/>
    </location>
</feature>
<evidence type="ECO:0008006" key="4">
    <source>
        <dbReference type="Google" id="ProtNLM"/>
    </source>
</evidence>
<gene>
    <name evidence="2" type="ORF">FHX78_114038</name>
</gene>
<evidence type="ECO:0000256" key="1">
    <source>
        <dbReference type="SAM" id="SignalP"/>
    </source>
</evidence>
<evidence type="ECO:0000313" key="2">
    <source>
        <dbReference type="EMBL" id="TWF87042.1"/>
    </source>
</evidence>
<dbReference type="AlphaFoldDB" id="A0A561TIX1"/>
<accession>A0A561TIX1</accession>
<evidence type="ECO:0000313" key="3">
    <source>
        <dbReference type="Proteomes" id="UP000316603"/>
    </source>
</evidence>
<reference evidence="2 3" key="1">
    <citation type="submission" date="2019-06" db="EMBL/GenBank/DDBJ databases">
        <title>Sequencing the genomes of 1000 actinobacteria strains.</title>
        <authorList>
            <person name="Klenk H.-P."/>
        </authorList>
    </citation>
    <scope>NUCLEOTIDE SEQUENCE [LARGE SCALE GENOMIC DNA]</scope>
    <source>
        <strain evidence="2 3">DSM 41695</strain>
    </source>
</reference>
<keyword evidence="1" id="KW-0732">Signal</keyword>
<dbReference type="Proteomes" id="UP000316603">
    <property type="component" value="Unassembled WGS sequence"/>
</dbReference>
<feature type="chain" id="PRO_5021849078" description="Peptidase inhibitor family I36" evidence="1">
    <location>
        <begin position="29"/>
        <end position="134"/>
    </location>
</feature>
<name>A0A561TIX1_9ACTN</name>
<sequence>MNLRKRAVAFAATAAAATTLFIAPPAGAAEHYSGDTWGNTGRCGWATCLFYNSYQQGSGAGFDVGAYNFEGLTWPDGNAKGQPIKNNAASGEADGQFMSLIYYNSNQMGNLDWFNPHTYGQLYYTYNENASCSC</sequence>
<organism evidence="2 3">
    <name type="scientific">Streptomyces capillispiralis</name>
    <dbReference type="NCBI Taxonomy" id="68182"/>
    <lineage>
        <taxon>Bacteria</taxon>
        <taxon>Bacillati</taxon>
        <taxon>Actinomycetota</taxon>
        <taxon>Actinomycetes</taxon>
        <taxon>Kitasatosporales</taxon>
        <taxon>Streptomycetaceae</taxon>
        <taxon>Streptomyces</taxon>
    </lineage>
</organism>
<dbReference type="EMBL" id="VIWV01000001">
    <property type="protein sequence ID" value="TWF87042.1"/>
    <property type="molecule type" value="Genomic_DNA"/>
</dbReference>
<comment type="caution">
    <text evidence="2">The sequence shown here is derived from an EMBL/GenBank/DDBJ whole genome shotgun (WGS) entry which is preliminary data.</text>
</comment>
<keyword evidence="3" id="KW-1185">Reference proteome</keyword>
<proteinExistence type="predicted"/>
<protein>
    <recommendedName>
        <fullName evidence="4">Peptidase inhibitor family I36</fullName>
    </recommendedName>
</protein>